<accession>A0ABD0KIQ5</accession>
<evidence type="ECO:0000256" key="6">
    <source>
        <dbReference type="ARBA" id="ARBA00045869"/>
    </source>
</evidence>
<evidence type="ECO:0000313" key="9">
    <source>
        <dbReference type="Proteomes" id="UP001519460"/>
    </source>
</evidence>
<comment type="function">
    <text evidence="6">Endoribonuclease that catalyzes the hydrolysis of histone-coding pre-mRNA 3'-end. Involved in histone pre-mRNA processing during the S-phase of the cell cycle, which is required for entering/progressing through S-phase. Cleaves histone pre-mRNA at a major and a minor cleavage site after the 5'-ACCCA-3' and the 5'-ACCCACA-3' sequence, respectively, and located downstream of the stem-loop. May require the presence of the HDE element located at the histone pre-RNA 3'-end to avoid non-specific cleavage.</text>
</comment>
<evidence type="ECO:0000256" key="4">
    <source>
        <dbReference type="ARBA" id="ARBA00032988"/>
    </source>
</evidence>
<dbReference type="InterPro" id="IPR039344">
    <property type="entry name" value="MBLAC1"/>
</dbReference>
<dbReference type="InterPro" id="IPR036866">
    <property type="entry name" value="RibonucZ/Hydroxyglut_hydro"/>
</dbReference>
<protein>
    <recommendedName>
        <fullName evidence="3">Metallo-beta-lactamase domain-containing protein 1</fullName>
    </recommendedName>
    <alternativeName>
        <fullName evidence="4">Endoribonuclease MBLAC1</fullName>
    </alternativeName>
</protein>
<dbReference type="PANTHER" id="PTHR23200">
    <property type="entry name" value="METALLO-BETA-LACTAMASE DOMAIN-CONTAINING PROTEIN 1"/>
    <property type="match status" value="1"/>
</dbReference>
<dbReference type="AlphaFoldDB" id="A0ABD0KIQ5"/>
<dbReference type="SMART" id="SM00849">
    <property type="entry name" value="Lactamase_B"/>
    <property type="match status" value="1"/>
</dbReference>
<comment type="subcellular location">
    <subcellularLocation>
        <location evidence="1">Cytoplasm</location>
        <location evidence="1">Cytosol</location>
    </subcellularLocation>
</comment>
<name>A0ABD0KIQ5_9CAEN</name>
<evidence type="ECO:0000256" key="5">
    <source>
        <dbReference type="ARBA" id="ARBA00044690"/>
    </source>
</evidence>
<comment type="catalytic activity">
    <reaction evidence="5">
        <text>a ribonucleotidyl-ribonucleotide-RNA + H2O = a 3'-end ribonucleotide-RNA + a 5'-end 5'-phospho-ribonucleoside-RNA + H(+)</text>
        <dbReference type="Rhea" id="RHEA:68096"/>
        <dbReference type="Rhea" id="RHEA-COMP:15179"/>
        <dbReference type="Rhea" id="RHEA-COMP:17355"/>
        <dbReference type="Rhea" id="RHEA-COMP:17428"/>
        <dbReference type="ChEBI" id="CHEBI:15377"/>
        <dbReference type="ChEBI" id="CHEBI:15378"/>
        <dbReference type="ChEBI" id="CHEBI:74896"/>
        <dbReference type="ChEBI" id="CHEBI:138282"/>
        <dbReference type="ChEBI" id="CHEBI:173118"/>
    </reaction>
    <physiologicalReaction direction="left-to-right" evidence="5">
        <dbReference type="Rhea" id="RHEA:68097"/>
    </physiologicalReaction>
</comment>
<gene>
    <name evidence="8" type="ORF">BaRGS_00021895</name>
</gene>
<evidence type="ECO:0000313" key="8">
    <source>
        <dbReference type="EMBL" id="KAK7486924.1"/>
    </source>
</evidence>
<comment type="subunit">
    <text evidence="2">Homodimer.</text>
</comment>
<dbReference type="InterPro" id="IPR001279">
    <property type="entry name" value="Metallo-B-lactamas"/>
</dbReference>
<sequence length="236" mass="26181">MYEVIVLKDGYSKLVQTGLREAGGSITLLKGPKNIIVDTGSPWDRDVLLSGLKKHGVAPEAVHYVICTHGHSDHVGNLNLFQSCVHILSYDVCRRDQYMMHDFARGIPYEIDDFVEIWPTPGHTGADVSVIVRDTAHGTVAVTGDLFECKEDLEDPELWQDGSESPEVQQQSRIDILKIADYIVPGHGPMFQVPSEYRKHIRVVMMSEEYSYSSGNSGDAVSTSVSKSECIIVETD</sequence>
<evidence type="ECO:0000256" key="2">
    <source>
        <dbReference type="ARBA" id="ARBA00011738"/>
    </source>
</evidence>
<proteinExistence type="predicted"/>
<evidence type="ECO:0000259" key="7">
    <source>
        <dbReference type="SMART" id="SM00849"/>
    </source>
</evidence>
<evidence type="ECO:0000256" key="1">
    <source>
        <dbReference type="ARBA" id="ARBA00004514"/>
    </source>
</evidence>
<dbReference type="Pfam" id="PF00753">
    <property type="entry name" value="Lactamase_B"/>
    <property type="match status" value="1"/>
</dbReference>
<evidence type="ECO:0000256" key="3">
    <source>
        <dbReference type="ARBA" id="ARBA00014856"/>
    </source>
</evidence>
<keyword evidence="9" id="KW-1185">Reference proteome</keyword>
<dbReference type="CDD" id="cd07711">
    <property type="entry name" value="MBLAC1-like_MBL-fold"/>
    <property type="match status" value="1"/>
</dbReference>
<dbReference type="PANTHER" id="PTHR23200:SF48">
    <property type="entry name" value="METALLO-BETA-LACTAMASE DOMAIN-CONTAINING PROTEIN 1"/>
    <property type="match status" value="1"/>
</dbReference>
<organism evidence="8 9">
    <name type="scientific">Batillaria attramentaria</name>
    <dbReference type="NCBI Taxonomy" id="370345"/>
    <lineage>
        <taxon>Eukaryota</taxon>
        <taxon>Metazoa</taxon>
        <taxon>Spiralia</taxon>
        <taxon>Lophotrochozoa</taxon>
        <taxon>Mollusca</taxon>
        <taxon>Gastropoda</taxon>
        <taxon>Caenogastropoda</taxon>
        <taxon>Sorbeoconcha</taxon>
        <taxon>Cerithioidea</taxon>
        <taxon>Batillariidae</taxon>
        <taxon>Batillaria</taxon>
    </lineage>
</organism>
<feature type="domain" description="Metallo-beta-lactamase" evidence="7">
    <location>
        <begin position="23"/>
        <end position="187"/>
    </location>
</feature>
<dbReference type="EMBL" id="JACVVK020000172">
    <property type="protein sequence ID" value="KAK7486924.1"/>
    <property type="molecule type" value="Genomic_DNA"/>
</dbReference>
<reference evidence="8 9" key="1">
    <citation type="journal article" date="2023" name="Sci. Data">
        <title>Genome assembly of the Korean intertidal mud-creeper Batillaria attramentaria.</title>
        <authorList>
            <person name="Patra A.K."/>
            <person name="Ho P.T."/>
            <person name="Jun S."/>
            <person name="Lee S.J."/>
            <person name="Kim Y."/>
            <person name="Won Y.J."/>
        </authorList>
    </citation>
    <scope>NUCLEOTIDE SEQUENCE [LARGE SCALE GENOMIC DNA]</scope>
    <source>
        <strain evidence="8">Wonlab-2016</strain>
    </source>
</reference>
<dbReference type="Proteomes" id="UP001519460">
    <property type="component" value="Unassembled WGS sequence"/>
</dbReference>
<dbReference type="GO" id="GO:0005829">
    <property type="term" value="C:cytosol"/>
    <property type="evidence" value="ECO:0007669"/>
    <property type="project" value="UniProtKB-SubCell"/>
</dbReference>
<dbReference type="SUPFAM" id="SSF56281">
    <property type="entry name" value="Metallo-hydrolase/oxidoreductase"/>
    <property type="match status" value="1"/>
</dbReference>
<dbReference type="Gene3D" id="3.60.15.10">
    <property type="entry name" value="Ribonuclease Z/Hydroxyacylglutathione hydrolase-like"/>
    <property type="match status" value="1"/>
</dbReference>
<comment type="caution">
    <text evidence="8">The sequence shown here is derived from an EMBL/GenBank/DDBJ whole genome shotgun (WGS) entry which is preliminary data.</text>
</comment>